<evidence type="ECO:0000256" key="2">
    <source>
        <dbReference type="ARBA" id="ARBA00022448"/>
    </source>
</evidence>
<feature type="transmembrane region" description="Helical" evidence="8">
    <location>
        <begin position="12"/>
        <end position="37"/>
    </location>
</feature>
<evidence type="ECO:0000259" key="9">
    <source>
        <dbReference type="Pfam" id="PF13303"/>
    </source>
</evidence>
<evidence type="ECO:0000256" key="7">
    <source>
        <dbReference type="ARBA" id="ARBA00023136"/>
    </source>
</evidence>
<dbReference type="GO" id="GO:0009401">
    <property type="term" value="P:phosphoenolpyruvate-dependent sugar phosphotransferase system"/>
    <property type="evidence" value="ECO:0007669"/>
    <property type="project" value="InterPro"/>
</dbReference>
<feature type="transmembrane region" description="Helical" evidence="8">
    <location>
        <begin position="44"/>
        <end position="66"/>
    </location>
</feature>
<feature type="non-terminal residue" evidence="10">
    <location>
        <position position="96"/>
    </location>
</feature>
<keyword evidence="3" id="KW-1003">Cell membrane</keyword>
<dbReference type="AlphaFoldDB" id="A0A6A8LU07"/>
<proteinExistence type="predicted"/>
<sequence length="96" mass="10014">VGSGAVAFDKGSWVLVGMGDLINTILVIAVAIVAVFLTRDFVGSFSIIIEPILCGTIVGSLGLWSYTYVHMISTGVGSVLNAITKLQPILMCTLIA</sequence>
<evidence type="ECO:0000256" key="4">
    <source>
        <dbReference type="ARBA" id="ARBA00022597"/>
    </source>
</evidence>
<dbReference type="EMBL" id="WKKZ01001327">
    <property type="protein sequence ID" value="MSE06771.1"/>
    <property type="molecule type" value="Genomic_DNA"/>
</dbReference>
<evidence type="ECO:0000256" key="6">
    <source>
        <dbReference type="ARBA" id="ARBA00022989"/>
    </source>
</evidence>
<keyword evidence="5 8" id="KW-0812">Transmembrane</keyword>
<evidence type="ECO:0000313" key="11">
    <source>
        <dbReference type="Proteomes" id="UP000437575"/>
    </source>
</evidence>
<keyword evidence="4" id="KW-0762">Sugar transport</keyword>
<keyword evidence="2" id="KW-0813">Transport</keyword>
<organism evidence="10 11">
    <name type="scientific">Ligilactobacillus salivarius</name>
    <dbReference type="NCBI Taxonomy" id="1624"/>
    <lineage>
        <taxon>Bacteria</taxon>
        <taxon>Bacillati</taxon>
        <taxon>Bacillota</taxon>
        <taxon>Bacilli</taxon>
        <taxon>Lactobacillales</taxon>
        <taxon>Lactobacillaceae</taxon>
        <taxon>Ligilactobacillus</taxon>
    </lineage>
</organism>
<keyword evidence="7 8" id="KW-0472">Membrane</keyword>
<dbReference type="Proteomes" id="UP000437575">
    <property type="component" value="Unassembled WGS sequence"/>
</dbReference>
<dbReference type="Pfam" id="PF13303">
    <property type="entry name" value="PTS_EIIC_2"/>
    <property type="match status" value="1"/>
</dbReference>
<dbReference type="GO" id="GO:0008982">
    <property type="term" value="F:protein-N(PI)-phosphohistidine-sugar phosphotransferase activity"/>
    <property type="evidence" value="ECO:0007669"/>
    <property type="project" value="InterPro"/>
</dbReference>
<evidence type="ECO:0000256" key="1">
    <source>
        <dbReference type="ARBA" id="ARBA00004651"/>
    </source>
</evidence>
<comment type="subcellular location">
    <subcellularLocation>
        <location evidence="1">Cell membrane</location>
        <topology evidence="1">Multi-pass membrane protein</topology>
    </subcellularLocation>
</comment>
<evidence type="ECO:0000256" key="5">
    <source>
        <dbReference type="ARBA" id="ARBA00022692"/>
    </source>
</evidence>
<protein>
    <recommendedName>
        <fullName evidence="9">Phosphotransferase system EIIC domain-containing protein</fullName>
    </recommendedName>
</protein>
<accession>A0A6A8LU07</accession>
<feature type="non-terminal residue" evidence="10">
    <location>
        <position position="1"/>
    </location>
</feature>
<feature type="domain" description="Phosphotransferase system EIIC" evidence="9">
    <location>
        <begin position="1"/>
        <end position="96"/>
    </location>
</feature>
<evidence type="ECO:0000313" key="10">
    <source>
        <dbReference type="EMBL" id="MSE06771.1"/>
    </source>
</evidence>
<comment type="caution">
    <text evidence="10">The sequence shown here is derived from an EMBL/GenBank/DDBJ whole genome shotgun (WGS) entry which is preliminary data.</text>
</comment>
<reference evidence="10 11" key="1">
    <citation type="submission" date="2019-11" db="EMBL/GenBank/DDBJ databases">
        <title>Draft Genome Sequence of Plant Growth-Promoting Rhizosphere-Associated Bacteria.</title>
        <authorList>
            <person name="Vasilyev I.Y."/>
            <person name="Radchenko V."/>
            <person name="Ilnitskaya E.V."/>
        </authorList>
    </citation>
    <scope>NUCLEOTIDE SEQUENCE [LARGE SCALE GENOMIC DNA]</scope>
    <source>
        <strain evidence="10 11">VRA_1sq_f</strain>
    </source>
</reference>
<dbReference type="InterPro" id="IPR003352">
    <property type="entry name" value="PTS_EIIC"/>
</dbReference>
<name>A0A6A8LU07_9LACO</name>
<evidence type="ECO:0000256" key="3">
    <source>
        <dbReference type="ARBA" id="ARBA00022475"/>
    </source>
</evidence>
<dbReference type="GO" id="GO:0005886">
    <property type="term" value="C:plasma membrane"/>
    <property type="evidence" value="ECO:0007669"/>
    <property type="project" value="UniProtKB-SubCell"/>
</dbReference>
<evidence type="ECO:0000256" key="8">
    <source>
        <dbReference type="SAM" id="Phobius"/>
    </source>
</evidence>
<gene>
    <name evidence="10" type="ORF">GKC34_13890</name>
</gene>
<keyword evidence="6 8" id="KW-1133">Transmembrane helix</keyword>